<evidence type="ECO:0000256" key="3">
    <source>
        <dbReference type="ARBA" id="ARBA00022801"/>
    </source>
</evidence>
<dbReference type="InterPro" id="IPR000209">
    <property type="entry name" value="Peptidase_S8/S53_dom"/>
</dbReference>
<evidence type="ECO:0000256" key="2">
    <source>
        <dbReference type="ARBA" id="ARBA00022670"/>
    </source>
</evidence>
<keyword evidence="2 5" id="KW-0645">Protease</keyword>
<sequence length="329" mass="35494">MDGETLVQIGGDEAVEIIEPDGEISLMKHIVQHDASWGLADISHRVPNHTEYVYDSKAGEDTYAYVLDTGLLNTHEEFEDRAYLGHNVVGGVFADEVGHGTHVAGTIAGKTYGVAKKANVISVKIFADNKSYTSDLLEGIHWAVQDITTQNRQSKSVINISAGGELRESVNRAVEEAYKQGVLTVVAAGNYNQDARGYSPASAPSAITVGSVGRDHRRSRFSDWGELVDIFAPGEHITSAWIETDQDTMSLSGTSMATPHVSGLILYLKSLVPYRMNTPGDSLNVLRELATDGVVRDPQGAKNFLAFNGNGIVIFTGDLTRSPAYINGL</sequence>
<evidence type="ECO:0000313" key="8">
    <source>
        <dbReference type="EMBL" id="KAK6955203.1"/>
    </source>
</evidence>
<dbReference type="GO" id="GO:0006508">
    <property type="term" value="P:proteolysis"/>
    <property type="evidence" value="ECO:0007669"/>
    <property type="project" value="UniProtKB-KW"/>
</dbReference>
<dbReference type="AlphaFoldDB" id="A0AAX6MRZ8"/>
<evidence type="ECO:0000256" key="5">
    <source>
        <dbReference type="PROSITE-ProRule" id="PRU01240"/>
    </source>
</evidence>
<feature type="active site" description="Charge relay system" evidence="5">
    <location>
        <position position="68"/>
    </location>
</feature>
<dbReference type="InterPro" id="IPR034193">
    <property type="entry name" value="PCSK9_ProteinaseK-like"/>
</dbReference>
<feature type="active site" description="Charge relay system" evidence="5">
    <location>
        <position position="255"/>
    </location>
</feature>
<dbReference type="InterPro" id="IPR023827">
    <property type="entry name" value="Peptidase_S8_Asp-AS"/>
</dbReference>
<proteinExistence type="inferred from homology"/>
<reference evidence="8 9" key="1">
    <citation type="journal article" date="2024" name="Front Chem Biol">
        <title>Unveiling the potential of Daldinia eschscholtzii MFLUCC 19-0629 through bioactivity and bioinformatics studies for enhanced sustainable agriculture production.</title>
        <authorList>
            <person name="Brooks S."/>
            <person name="Weaver J.A."/>
            <person name="Klomchit A."/>
            <person name="Alharthi S.A."/>
            <person name="Onlamun T."/>
            <person name="Nurani R."/>
            <person name="Vong T.K."/>
            <person name="Alberti F."/>
            <person name="Greco C."/>
        </authorList>
    </citation>
    <scope>NUCLEOTIDE SEQUENCE [LARGE SCALE GENOMIC DNA]</scope>
    <source>
        <strain evidence="8">MFLUCC 19-0629</strain>
    </source>
</reference>
<dbReference type="InterPro" id="IPR023828">
    <property type="entry name" value="Peptidase_S8_Ser-AS"/>
</dbReference>
<name>A0AAX6MRZ8_9PEZI</name>
<dbReference type="EMBL" id="JBANMG010000003">
    <property type="protein sequence ID" value="KAK6955203.1"/>
    <property type="molecule type" value="Genomic_DNA"/>
</dbReference>
<keyword evidence="9" id="KW-1185">Reference proteome</keyword>
<evidence type="ECO:0000259" key="7">
    <source>
        <dbReference type="Pfam" id="PF00082"/>
    </source>
</evidence>
<protein>
    <recommendedName>
        <fullName evidence="7">Peptidase S8/S53 domain-containing protein</fullName>
    </recommendedName>
</protein>
<evidence type="ECO:0000256" key="4">
    <source>
        <dbReference type="ARBA" id="ARBA00022825"/>
    </source>
</evidence>
<dbReference type="PRINTS" id="PR00723">
    <property type="entry name" value="SUBTILISIN"/>
</dbReference>
<keyword evidence="3 5" id="KW-0378">Hydrolase</keyword>
<dbReference type="InterPro" id="IPR022398">
    <property type="entry name" value="Peptidase_S8_His-AS"/>
</dbReference>
<accession>A0AAX6MRZ8</accession>
<dbReference type="PROSITE" id="PS00136">
    <property type="entry name" value="SUBTILASE_ASP"/>
    <property type="match status" value="1"/>
</dbReference>
<dbReference type="CDD" id="cd04077">
    <property type="entry name" value="Peptidases_S8_PCSK9_ProteinaseK_like"/>
    <property type="match status" value="1"/>
</dbReference>
<dbReference type="Gene3D" id="3.40.50.200">
    <property type="entry name" value="Peptidase S8/S53 domain"/>
    <property type="match status" value="1"/>
</dbReference>
<dbReference type="PROSITE" id="PS51892">
    <property type="entry name" value="SUBTILASE"/>
    <property type="match status" value="1"/>
</dbReference>
<evidence type="ECO:0000256" key="6">
    <source>
        <dbReference type="RuleBase" id="RU003355"/>
    </source>
</evidence>
<evidence type="ECO:0000313" key="9">
    <source>
        <dbReference type="Proteomes" id="UP001369815"/>
    </source>
</evidence>
<dbReference type="InterPro" id="IPR015500">
    <property type="entry name" value="Peptidase_S8_subtilisin-rel"/>
</dbReference>
<dbReference type="InterPro" id="IPR036852">
    <property type="entry name" value="Peptidase_S8/S53_dom_sf"/>
</dbReference>
<feature type="domain" description="Peptidase S8/S53" evidence="7">
    <location>
        <begin position="66"/>
        <end position="277"/>
    </location>
</feature>
<gene>
    <name evidence="8" type="ORF">Daesc_002834</name>
</gene>
<dbReference type="Pfam" id="PF00082">
    <property type="entry name" value="Peptidase_S8"/>
    <property type="match status" value="1"/>
</dbReference>
<dbReference type="Proteomes" id="UP001369815">
    <property type="component" value="Unassembled WGS sequence"/>
</dbReference>
<dbReference type="PANTHER" id="PTHR43806:SF58">
    <property type="entry name" value="ALKALINE PROTEASE 1-RELATED"/>
    <property type="match status" value="1"/>
</dbReference>
<evidence type="ECO:0000256" key="1">
    <source>
        <dbReference type="ARBA" id="ARBA00011073"/>
    </source>
</evidence>
<dbReference type="PANTHER" id="PTHR43806">
    <property type="entry name" value="PEPTIDASE S8"/>
    <property type="match status" value="1"/>
</dbReference>
<organism evidence="8 9">
    <name type="scientific">Daldinia eschscholtzii</name>
    <dbReference type="NCBI Taxonomy" id="292717"/>
    <lineage>
        <taxon>Eukaryota</taxon>
        <taxon>Fungi</taxon>
        <taxon>Dikarya</taxon>
        <taxon>Ascomycota</taxon>
        <taxon>Pezizomycotina</taxon>
        <taxon>Sordariomycetes</taxon>
        <taxon>Xylariomycetidae</taxon>
        <taxon>Xylariales</taxon>
        <taxon>Hypoxylaceae</taxon>
        <taxon>Daldinia</taxon>
    </lineage>
</organism>
<comment type="caution">
    <text evidence="8">The sequence shown here is derived from an EMBL/GenBank/DDBJ whole genome shotgun (WGS) entry which is preliminary data.</text>
</comment>
<dbReference type="SUPFAM" id="SSF52743">
    <property type="entry name" value="Subtilisin-like"/>
    <property type="match status" value="1"/>
</dbReference>
<keyword evidence="4 5" id="KW-0720">Serine protease</keyword>
<dbReference type="FunFam" id="3.40.50.200:FF:000007">
    <property type="entry name" value="Subtilisin-like serine protease"/>
    <property type="match status" value="1"/>
</dbReference>
<dbReference type="PROSITE" id="PS00137">
    <property type="entry name" value="SUBTILASE_HIS"/>
    <property type="match status" value="1"/>
</dbReference>
<dbReference type="GO" id="GO:0004252">
    <property type="term" value="F:serine-type endopeptidase activity"/>
    <property type="evidence" value="ECO:0007669"/>
    <property type="project" value="UniProtKB-UniRule"/>
</dbReference>
<comment type="similarity">
    <text evidence="1 5 6">Belongs to the peptidase S8 family.</text>
</comment>
<dbReference type="InterPro" id="IPR050131">
    <property type="entry name" value="Peptidase_S8_subtilisin-like"/>
</dbReference>
<dbReference type="PROSITE" id="PS00138">
    <property type="entry name" value="SUBTILASE_SER"/>
    <property type="match status" value="1"/>
</dbReference>
<feature type="active site" description="Charge relay system" evidence="5">
    <location>
        <position position="99"/>
    </location>
</feature>